<feature type="compositionally biased region" description="Basic and acidic residues" evidence="1">
    <location>
        <begin position="126"/>
        <end position="149"/>
    </location>
</feature>
<gene>
    <name evidence="3" type="ORF">ILEXP_LOCUS16008</name>
</gene>
<proteinExistence type="predicted"/>
<feature type="compositionally biased region" description="Polar residues" evidence="1">
    <location>
        <begin position="175"/>
        <end position="184"/>
    </location>
</feature>
<dbReference type="Pfam" id="PF23007">
    <property type="entry name" value="DnaA_N-like_STI"/>
    <property type="match status" value="1"/>
</dbReference>
<organism evidence="3 4">
    <name type="scientific">Ilex paraguariensis</name>
    <name type="common">yerba mate</name>
    <dbReference type="NCBI Taxonomy" id="185542"/>
    <lineage>
        <taxon>Eukaryota</taxon>
        <taxon>Viridiplantae</taxon>
        <taxon>Streptophyta</taxon>
        <taxon>Embryophyta</taxon>
        <taxon>Tracheophyta</taxon>
        <taxon>Spermatophyta</taxon>
        <taxon>Magnoliopsida</taxon>
        <taxon>eudicotyledons</taxon>
        <taxon>Gunneridae</taxon>
        <taxon>Pentapetalae</taxon>
        <taxon>asterids</taxon>
        <taxon>campanulids</taxon>
        <taxon>Aquifoliales</taxon>
        <taxon>Aquifoliaceae</taxon>
        <taxon>Ilex</taxon>
    </lineage>
</organism>
<comment type="caution">
    <text evidence="3">The sequence shown here is derived from an EMBL/GenBank/DDBJ whole genome shotgun (WGS) entry which is preliminary data.</text>
</comment>
<evidence type="ECO:0000256" key="1">
    <source>
        <dbReference type="SAM" id="MobiDB-lite"/>
    </source>
</evidence>
<feature type="domain" description="STICHEL DnaA-N-like alpha-beta" evidence="2">
    <location>
        <begin position="5"/>
        <end position="46"/>
    </location>
</feature>
<feature type="region of interest" description="Disordered" evidence="1">
    <location>
        <begin position="125"/>
        <end position="184"/>
    </location>
</feature>
<dbReference type="InterPro" id="IPR054506">
    <property type="entry name" value="DnaA_N-like_STI"/>
</dbReference>
<evidence type="ECO:0000259" key="2">
    <source>
        <dbReference type="Pfam" id="PF23007"/>
    </source>
</evidence>
<dbReference type="EMBL" id="CAUOFW020001725">
    <property type="protein sequence ID" value="CAK9148078.1"/>
    <property type="molecule type" value="Genomic_DNA"/>
</dbReference>
<evidence type="ECO:0000313" key="4">
    <source>
        <dbReference type="Proteomes" id="UP001642360"/>
    </source>
</evidence>
<dbReference type="AlphaFoldDB" id="A0ABC8RZA7"/>
<accession>A0ABC8RZA7</accession>
<reference evidence="3 4" key="1">
    <citation type="submission" date="2024-02" db="EMBL/GenBank/DDBJ databases">
        <authorList>
            <person name="Vignale AGUSTIN F."/>
            <person name="Sosa J E."/>
            <person name="Modenutti C."/>
        </authorList>
    </citation>
    <scope>NUCLEOTIDE SEQUENCE [LARGE SCALE GENOMIC DNA]</scope>
</reference>
<evidence type="ECO:0000313" key="3">
    <source>
        <dbReference type="EMBL" id="CAK9148078.1"/>
    </source>
</evidence>
<dbReference type="Proteomes" id="UP001642360">
    <property type="component" value="Unassembled WGS sequence"/>
</dbReference>
<sequence length="258" mass="28393">MVFAAPTVQLMFSSHLTKSKAEKFKAHILQAFESVVGSTLTIEIRCESRKDVRSGMHVPLILPASQDASCQVYINQGILSSGGVPMAAHDDICRRVGKYRDGLTQAQLLQFGSDGMGRNDIAEIEASPREQKHSEHIDDNEQSGRRHLESACVGEDESAHKTSNMASIPGGGKQSEPNQSQSLVTSKVSLAHVIQQPEGCTAQNGWSKRKAVSFADKLEQENLRLEPRSRSLLCWKASKVTHRKTFTISIVHFELQNA</sequence>
<protein>
    <recommendedName>
        <fullName evidence="2">STICHEL DnaA-N-like alpha-beta domain-containing protein</fullName>
    </recommendedName>
</protein>
<keyword evidence="4" id="KW-1185">Reference proteome</keyword>
<name>A0ABC8RZA7_9AQUA</name>